<keyword evidence="2" id="KW-1185">Reference proteome</keyword>
<dbReference type="EMBL" id="CM023489">
    <property type="protein sequence ID" value="KAH6922828.1"/>
    <property type="molecule type" value="Genomic_DNA"/>
</dbReference>
<name>A0ACB7RJP5_HYAAI</name>
<sequence>MADGTHPTDGATGMPAATRRRRGRGAAAAKQPDRAGYRAIACHKGCRANAQPLPPLSQIRISEHRPLMRRTMDRRFARCPPSRTPGWRQAKTSRTPKDEDLAAAMQEWTPPFRETPVTRQMTVNCREGRGHSPHNDRLVPATT</sequence>
<accession>A0ACB7RJP5</accession>
<evidence type="ECO:0000313" key="2">
    <source>
        <dbReference type="Proteomes" id="UP000821845"/>
    </source>
</evidence>
<protein>
    <submittedName>
        <fullName evidence="1">Uncharacterized protein</fullName>
    </submittedName>
</protein>
<proteinExistence type="predicted"/>
<comment type="caution">
    <text evidence="1">The sequence shown here is derived from an EMBL/GenBank/DDBJ whole genome shotgun (WGS) entry which is preliminary data.</text>
</comment>
<organism evidence="1 2">
    <name type="scientific">Hyalomma asiaticum</name>
    <name type="common">Tick</name>
    <dbReference type="NCBI Taxonomy" id="266040"/>
    <lineage>
        <taxon>Eukaryota</taxon>
        <taxon>Metazoa</taxon>
        <taxon>Ecdysozoa</taxon>
        <taxon>Arthropoda</taxon>
        <taxon>Chelicerata</taxon>
        <taxon>Arachnida</taxon>
        <taxon>Acari</taxon>
        <taxon>Parasitiformes</taxon>
        <taxon>Ixodida</taxon>
        <taxon>Ixodoidea</taxon>
        <taxon>Ixodidae</taxon>
        <taxon>Hyalomminae</taxon>
        <taxon>Hyalomma</taxon>
    </lineage>
</organism>
<dbReference type="Proteomes" id="UP000821845">
    <property type="component" value="Chromosome 9"/>
</dbReference>
<reference evidence="1" key="1">
    <citation type="submission" date="2020-05" db="EMBL/GenBank/DDBJ databases">
        <title>Large-scale comparative analyses of tick genomes elucidate their genetic diversity and vector capacities.</title>
        <authorList>
            <person name="Jia N."/>
            <person name="Wang J."/>
            <person name="Shi W."/>
            <person name="Du L."/>
            <person name="Sun Y."/>
            <person name="Zhan W."/>
            <person name="Jiang J."/>
            <person name="Wang Q."/>
            <person name="Zhang B."/>
            <person name="Ji P."/>
            <person name="Sakyi L.B."/>
            <person name="Cui X."/>
            <person name="Yuan T."/>
            <person name="Jiang B."/>
            <person name="Yang W."/>
            <person name="Lam T.T.-Y."/>
            <person name="Chang Q."/>
            <person name="Ding S."/>
            <person name="Wang X."/>
            <person name="Zhu J."/>
            <person name="Ruan X."/>
            <person name="Zhao L."/>
            <person name="Wei J."/>
            <person name="Que T."/>
            <person name="Du C."/>
            <person name="Cheng J."/>
            <person name="Dai P."/>
            <person name="Han X."/>
            <person name="Huang E."/>
            <person name="Gao Y."/>
            <person name="Liu J."/>
            <person name="Shao H."/>
            <person name="Ye R."/>
            <person name="Li L."/>
            <person name="Wei W."/>
            <person name="Wang X."/>
            <person name="Wang C."/>
            <person name="Yang T."/>
            <person name="Huo Q."/>
            <person name="Li W."/>
            <person name="Guo W."/>
            <person name="Chen H."/>
            <person name="Zhou L."/>
            <person name="Ni X."/>
            <person name="Tian J."/>
            <person name="Zhou Y."/>
            <person name="Sheng Y."/>
            <person name="Liu T."/>
            <person name="Pan Y."/>
            <person name="Xia L."/>
            <person name="Li J."/>
            <person name="Zhao F."/>
            <person name="Cao W."/>
        </authorList>
    </citation>
    <scope>NUCLEOTIDE SEQUENCE</scope>
    <source>
        <strain evidence="1">Hyas-2018</strain>
    </source>
</reference>
<evidence type="ECO:0000313" key="1">
    <source>
        <dbReference type="EMBL" id="KAH6922828.1"/>
    </source>
</evidence>
<gene>
    <name evidence="1" type="ORF">HPB50_019416</name>
</gene>